<keyword evidence="2" id="KW-0479">Metal-binding</keyword>
<sequence>MTGWRRSERRATGYSEPGEKVERFQGPHKFLSNFFWSELRFEGLSYPSVEHAFQAAKLRSNKERQAWGFTEPKLSFGDAKRLGRQVPLRDDWKDIREEVMAQCLAAKFSDPVLRQRLLATQGQLVDGHSGSPDLVWGYHIPSQQGENRLGHMLMDLRSKLYDSGENTDSTVVLYHLDWPVKCLHDGLPAAYAARIRDFAQGANLGGCIAVLPRRRICIALRGSSTDVESWERRMRTEHVDVNSRGKPCRERMLVELFRRTGSIRSTLGRTFDYQEVPDWAALCRCLSGLLGELPDIAAALGPEVPELPRNPRYVTGPAGERCAVIIHGQRWELCLNDATARAVGEALLGPVDAQVALGSGEEIPLNASCGGIFGGKFARELEGLLSPDECQRLQGLQPLRPLCPALKYVPGMHHSDHTDCAHEDEAGRSFLTVQLYLNDRFSGGRTTFISDRLVPIEPTPGKAAIFDHELYHRGQMVTSGVKYAVRMDVSYGAPGAFEAPGAPAERRKGRWGRK</sequence>
<evidence type="ECO:0000256" key="3">
    <source>
        <dbReference type="ARBA" id="ARBA00022964"/>
    </source>
</evidence>
<dbReference type="GO" id="GO:0005783">
    <property type="term" value="C:endoplasmic reticulum"/>
    <property type="evidence" value="ECO:0007669"/>
    <property type="project" value="TreeGrafter"/>
</dbReference>
<proteinExistence type="predicted"/>
<comment type="caution">
    <text evidence="8">The sequence shown here is derived from an EMBL/GenBank/DDBJ whole genome shotgun (WGS) entry which is preliminary data.</text>
</comment>
<name>A0AA36NK91_9DINO</name>
<organism evidence="8 9">
    <name type="scientific">Effrenium voratum</name>
    <dbReference type="NCBI Taxonomy" id="2562239"/>
    <lineage>
        <taxon>Eukaryota</taxon>
        <taxon>Sar</taxon>
        <taxon>Alveolata</taxon>
        <taxon>Dinophyceae</taxon>
        <taxon>Suessiales</taxon>
        <taxon>Symbiodiniaceae</taxon>
        <taxon>Effrenium</taxon>
    </lineage>
</organism>
<keyword evidence="5" id="KW-0408">Iron</keyword>
<protein>
    <recommendedName>
        <fullName evidence="7">Fe2OG dioxygenase domain-containing protein</fullName>
    </recommendedName>
</protein>
<dbReference type="PANTHER" id="PTHR10869">
    <property type="entry name" value="PROLYL 4-HYDROXYLASE ALPHA SUBUNIT"/>
    <property type="match status" value="1"/>
</dbReference>
<dbReference type="Gene3D" id="1.10.357.40">
    <property type="entry name" value="YbiA-like"/>
    <property type="match status" value="1"/>
</dbReference>
<dbReference type="Gene3D" id="2.60.120.620">
    <property type="entry name" value="q2cbj1_9rhob like domain"/>
    <property type="match status" value="1"/>
</dbReference>
<dbReference type="InterPro" id="IPR005123">
    <property type="entry name" value="Oxoglu/Fe-dep_dioxygenase_dom"/>
</dbReference>
<evidence type="ECO:0000256" key="2">
    <source>
        <dbReference type="ARBA" id="ARBA00022723"/>
    </source>
</evidence>
<dbReference type="CDD" id="cd15457">
    <property type="entry name" value="NADAR"/>
    <property type="match status" value="1"/>
</dbReference>
<keyword evidence="4" id="KW-0560">Oxidoreductase</keyword>
<comment type="cofactor">
    <cofactor evidence="1">
        <name>L-ascorbate</name>
        <dbReference type="ChEBI" id="CHEBI:38290"/>
    </cofactor>
</comment>
<evidence type="ECO:0000313" key="9">
    <source>
        <dbReference type="Proteomes" id="UP001178507"/>
    </source>
</evidence>
<dbReference type="AlphaFoldDB" id="A0AA36NK91"/>
<dbReference type="GO" id="GO:0031418">
    <property type="term" value="F:L-ascorbic acid binding"/>
    <property type="evidence" value="ECO:0007669"/>
    <property type="project" value="InterPro"/>
</dbReference>
<evidence type="ECO:0000256" key="5">
    <source>
        <dbReference type="ARBA" id="ARBA00023004"/>
    </source>
</evidence>
<evidence type="ECO:0000313" key="8">
    <source>
        <dbReference type="EMBL" id="CAJ1410524.1"/>
    </source>
</evidence>
<dbReference type="Pfam" id="PF08719">
    <property type="entry name" value="NADAR"/>
    <property type="match status" value="1"/>
</dbReference>
<accession>A0AA36NK91</accession>
<keyword evidence="3" id="KW-0223">Dioxygenase</keyword>
<dbReference type="InterPro" id="IPR037238">
    <property type="entry name" value="YbiA-like_sf"/>
</dbReference>
<feature type="domain" description="Fe2OG dioxygenase" evidence="7">
    <location>
        <begin position="397"/>
        <end position="491"/>
    </location>
</feature>
<reference evidence="8" key="1">
    <citation type="submission" date="2023-08" db="EMBL/GenBank/DDBJ databases">
        <authorList>
            <person name="Chen Y."/>
            <person name="Shah S."/>
            <person name="Dougan E. K."/>
            <person name="Thang M."/>
            <person name="Chan C."/>
        </authorList>
    </citation>
    <scope>NUCLEOTIDE SEQUENCE</scope>
</reference>
<keyword evidence="9" id="KW-1185">Reference proteome</keyword>
<dbReference type="PANTHER" id="PTHR10869:SF241">
    <property type="entry name" value="FE2OG DIOXYGENASE DOMAIN-CONTAINING PROTEIN"/>
    <property type="match status" value="1"/>
</dbReference>
<dbReference type="SMART" id="SM00702">
    <property type="entry name" value="P4Hc"/>
    <property type="match status" value="1"/>
</dbReference>
<evidence type="ECO:0000256" key="6">
    <source>
        <dbReference type="SAM" id="MobiDB-lite"/>
    </source>
</evidence>
<dbReference type="Proteomes" id="UP001178507">
    <property type="component" value="Unassembled WGS sequence"/>
</dbReference>
<evidence type="ECO:0000256" key="1">
    <source>
        <dbReference type="ARBA" id="ARBA00001961"/>
    </source>
</evidence>
<dbReference type="InterPro" id="IPR006620">
    <property type="entry name" value="Pro_4_hyd_alph"/>
</dbReference>
<evidence type="ECO:0000256" key="4">
    <source>
        <dbReference type="ARBA" id="ARBA00023002"/>
    </source>
</evidence>
<dbReference type="GO" id="GO:0005506">
    <property type="term" value="F:iron ion binding"/>
    <property type="evidence" value="ECO:0007669"/>
    <property type="project" value="InterPro"/>
</dbReference>
<evidence type="ECO:0000259" key="7">
    <source>
        <dbReference type="PROSITE" id="PS51471"/>
    </source>
</evidence>
<dbReference type="EMBL" id="CAUJNA010003823">
    <property type="protein sequence ID" value="CAJ1410524.1"/>
    <property type="molecule type" value="Genomic_DNA"/>
</dbReference>
<dbReference type="InterPro" id="IPR012816">
    <property type="entry name" value="NADAR"/>
</dbReference>
<feature type="region of interest" description="Disordered" evidence="6">
    <location>
        <begin position="1"/>
        <end position="20"/>
    </location>
</feature>
<dbReference type="PROSITE" id="PS51471">
    <property type="entry name" value="FE2OG_OXY"/>
    <property type="match status" value="1"/>
</dbReference>
<dbReference type="InterPro" id="IPR045054">
    <property type="entry name" value="P4HA-like"/>
</dbReference>
<gene>
    <name evidence="8" type="ORF">EVOR1521_LOCUS31333</name>
</gene>
<dbReference type="SUPFAM" id="SSF143990">
    <property type="entry name" value="YbiA-like"/>
    <property type="match status" value="1"/>
</dbReference>
<dbReference type="GO" id="GO:0004656">
    <property type="term" value="F:procollagen-proline 4-dioxygenase activity"/>
    <property type="evidence" value="ECO:0007669"/>
    <property type="project" value="TreeGrafter"/>
</dbReference>